<accession>A0A9R1D4Q5</accession>
<feature type="transmembrane region" description="Helical" evidence="6">
    <location>
        <begin position="98"/>
        <end position="122"/>
    </location>
</feature>
<name>A0A9R1D4Q5_9EURY</name>
<dbReference type="Gene3D" id="1.20.1250.20">
    <property type="entry name" value="MFS general substrate transporter like domains"/>
    <property type="match status" value="2"/>
</dbReference>
<evidence type="ECO:0000256" key="3">
    <source>
        <dbReference type="ARBA" id="ARBA00022692"/>
    </source>
</evidence>
<feature type="transmembrane region" description="Helical" evidence="6">
    <location>
        <begin position="161"/>
        <end position="179"/>
    </location>
</feature>
<dbReference type="SUPFAM" id="SSF103473">
    <property type="entry name" value="MFS general substrate transporter"/>
    <property type="match status" value="1"/>
</dbReference>
<dbReference type="InterPro" id="IPR011701">
    <property type="entry name" value="MFS"/>
</dbReference>
<feature type="transmembrane region" description="Helical" evidence="6">
    <location>
        <begin position="205"/>
        <end position="225"/>
    </location>
</feature>
<dbReference type="PROSITE" id="PS50850">
    <property type="entry name" value="MFS"/>
    <property type="match status" value="1"/>
</dbReference>
<comment type="caution">
    <text evidence="8">The sequence shown here is derived from an EMBL/GenBank/DDBJ whole genome shotgun (WGS) entry which is preliminary data.</text>
</comment>
<evidence type="ECO:0000256" key="2">
    <source>
        <dbReference type="ARBA" id="ARBA00022475"/>
    </source>
</evidence>
<dbReference type="Proteomes" id="UP001139494">
    <property type="component" value="Unassembled WGS sequence"/>
</dbReference>
<dbReference type="GO" id="GO:0005886">
    <property type="term" value="C:plasma membrane"/>
    <property type="evidence" value="ECO:0007669"/>
    <property type="project" value="UniProtKB-SubCell"/>
</dbReference>
<feature type="domain" description="Major facilitator superfamily (MFS) profile" evidence="7">
    <location>
        <begin position="9"/>
        <end position="390"/>
    </location>
</feature>
<evidence type="ECO:0000256" key="4">
    <source>
        <dbReference type="ARBA" id="ARBA00022989"/>
    </source>
</evidence>
<feature type="transmembrane region" description="Helical" evidence="6">
    <location>
        <begin position="134"/>
        <end position="155"/>
    </location>
</feature>
<evidence type="ECO:0000313" key="8">
    <source>
        <dbReference type="EMBL" id="MCQ4332216.1"/>
    </source>
</evidence>
<keyword evidence="9" id="KW-1185">Reference proteome</keyword>
<organism evidence="8 9">
    <name type="scientific">Natronomonas aquatica</name>
    <dbReference type="NCBI Taxonomy" id="2841590"/>
    <lineage>
        <taxon>Archaea</taxon>
        <taxon>Methanobacteriati</taxon>
        <taxon>Methanobacteriota</taxon>
        <taxon>Stenosarchaea group</taxon>
        <taxon>Halobacteria</taxon>
        <taxon>Halobacteriales</taxon>
        <taxon>Natronomonadaceae</taxon>
        <taxon>Natronomonas</taxon>
    </lineage>
</organism>
<feature type="transmembrane region" description="Helical" evidence="6">
    <location>
        <begin position="75"/>
        <end position="92"/>
    </location>
</feature>
<proteinExistence type="predicted"/>
<feature type="transmembrane region" description="Helical" evidence="6">
    <location>
        <begin position="300"/>
        <end position="319"/>
    </location>
</feature>
<feature type="transmembrane region" description="Helical" evidence="6">
    <location>
        <begin position="277"/>
        <end position="294"/>
    </location>
</feature>
<feature type="transmembrane region" description="Helical" evidence="6">
    <location>
        <begin position="37"/>
        <end position="55"/>
    </location>
</feature>
<dbReference type="InterPro" id="IPR036259">
    <property type="entry name" value="MFS_trans_sf"/>
</dbReference>
<evidence type="ECO:0000259" key="7">
    <source>
        <dbReference type="PROSITE" id="PS50850"/>
    </source>
</evidence>
<feature type="transmembrane region" description="Helical" evidence="6">
    <location>
        <begin position="245"/>
        <end position="265"/>
    </location>
</feature>
<dbReference type="PANTHER" id="PTHR43124:SF3">
    <property type="entry name" value="CHLORAMPHENICOL EFFLUX PUMP RV0191"/>
    <property type="match status" value="1"/>
</dbReference>
<evidence type="ECO:0000313" key="9">
    <source>
        <dbReference type="Proteomes" id="UP001139494"/>
    </source>
</evidence>
<feature type="transmembrane region" description="Helical" evidence="6">
    <location>
        <begin position="340"/>
        <end position="360"/>
    </location>
</feature>
<keyword evidence="2" id="KW-1003">Cell membrane</keyword>
<keyword evidence="5 6" id="KW-0472">Membrane</keyword>
<dbReference type="PANTHER" id="PTHR43124">
    <property type="entry name" value="PURINE EFFLUX PUMP PBUE"/>
    <property type="match status" value="1"/>
</dbReference>
<dbReference type="RefSeq" id="WP_256028134.1">
    <property type="nucleotide sequence ID" value="NZ_JAHLKM010000001.1"/>
</dbReference>
<evidence type="ECO:0000256" key="1">
    <source>
        <dbReference type="ARBA" id="ARBA00004651"/>
    </source>
</evidence>
<comment type="subcellular location">
    <subcellularLocation>
        <location evidence="1">Cell membrane</location>
        <topology evidence="1">Multi-pass membrane protein</topology>
    </subcellularLocation>
</comment>
<protein>
    <submittedName>
        <fullName evidence="8">MFS transporter</fullName>
    </submittedName>
</protein>
<feature type="transmembrane region" description="Helical" evidence="6">
    <location>
        <begin position="366"/>
        <end position="386"/>
    </location>
</feature>
<dbReference type="GO" id="GO:0022857">
    <property type="term" value="F:transmembrane transporter activity"/>
    <property type="evidence" value="ECO:0007669"/>
    <property type="project" value="InterPro"/>
</dbReference>
<dbReference type="EMBL" id="JAHLKM010000001">
    <property type="protein sequence ID" value="MCQ4332216.1"/>
    <property type="molecule type" value="Genomic_DNA"/>
</dbReference>
<dbReference type="AlphaFoldDB" id="A0A9R1D4Q5"/>
<evidence type="ECO:0000256" key="6">
    <source>
        <dbReference type="SAM" id="Phobius"/>
    </source>
</evidence>
<dbReference type="InterPro" id="IPR050189">
    <property type="entry name" value="MFS_Efflux_Transporters"/>
</dbReference>
<sequence length="390" mass="41159">MRWRYKETVLTLCTLAFFVTMVGRLALSPVVPQIVETFAASNAVVGLALTGMWLAYGLAQYPSGILADRYGERRVILVAVGGATLAALSVALSPLFALFFLSTILLGGVAGLHYSVATTLLAQTYDNVGTAVGVHNSGATIAGLCTPVAVAWITVQFGWRIAVAAVATIGIPAAVLFAVKVRPTDPRRPETPLRERVQLSVARELLSRPPIAFTLVIAIVSEFTWQGTASFLPTFLIDYHGVSTTFAGALFSAYFVTQGVVQIGIGAVSDRIGRDGALAGCMLAGLVGFGTLVIRSSTVSIFVGVFFVAVAMSYGSALMPRFLREFSEAERNAGFGLVRTTYMIAASLGSAVVGLLVDLFGWPVSFGFLAAILGAVFLMIAINRAFGFGY</sequence>
<reference evidence="8" key="1">
    <citation type="journal article" date="2023" name="Front. Microbiol.">
        <title>Genomic-based phylogenetic and metabolic analyses of the genus Natronomonas, and description of Natronomonas aquatica sp. nov.</title>
        <authorList>
            <person name="Garcia-Roldan A."/>
            <person name="Duran-Viseras A."/>
            <person name="de la Haba R.R."/>
            <person name="Corral P."/>
            <person name="Sanchez-Porro C."/>
            <person name="Ventosa A."/>
        </authorList>
    </citation>
    <scope>NUCLEOTIDE SEQUENCE</scope>
    <source>
        <strain evidence="8">F2-12</strain>
    </source>
</reference>
<dbReference type="InterPro" id="IPR020846">
    <property type="entry name" value="MFS_dom"/>
</dbReference>
<keyword evidence="4 6" id="KW-1133">Transmembrane helix</keyword>
<gene>
    <name evidence="8" type="ORF">KM295_01680</name>
</gene>
<keyword evidence="3 6" id="KW-0812">Transmembrane</keyword>
<evidence type="ECO:0000256" key="5">
    <source>
        <dbReference type="ARBA" id="ARBA00023136"/>
    </source>
</evidence>
<dbReference type="Pfam" id="PF07690">
    <property type="entry name" value="MFS_1"/>
    <property type="match status" value="1"/>
</dbReference>
<dbReference type="CDD" id="cd17325">
    <property type="entry name" value="MFS_MdtG_SLC18_like"/>
    <property type="match status" value="1"/>
</dbReference>